<sequence>MNKDVDEDGRCRRRGTPKWRCGERALKGERYCEKHFAYIEQWKEKMRLRKRRSENGSGSEVGLEGKKQKKEEEDGTEEESAVKNDGDLSVGNECLGFGGDEIQGLFGDEADSALCWFAEEGNGGQSLELFAGVEVNQGNGVCLGEASCRFAGGGEVLGGNGEEIGASNNDDQLDIKGFESCEDEAEIGGGGFDCKMIEGLFDEVSGGIEGFGSGDKEIESLFTEVNGGDDGNLGMNLFNEGFGFGSQCWCGKPACVSLDGVGIQGLFGELSFGNGGETPCIEETQDGCQPVNGVANGAENEMLKIKQKRGRPKGSKNKTKVPGAQECIEGASKADVDPKSDELEETQDGCQPVNGVANGAENEMLKIKHKRGRPKGSKNKTKVPGAQECIEGVSKADGDPKSDELVSPKKKLGRPIGSKNKIKKILEGQNQEMPDQILSGNNGGDKIDMTPKNEGNTVGVVEVKVMTGEVTVVNEGSHVIVQTMPTAPRGRPRGSKNKKMIFSGEDLGMLSEIMGSNDGEEDRGKHYEAEGSKNQKQDLVDSNLEMPAEDKKEIIGVEEIIEQPSRGDEIVQSKNKRGRPKGSKTKKKSSTGEESHRVNDCRDERQNGKRGRPKGAKNKRTLLFGEALNKILVQNNQKQMPLVKIEDQKEKDLKMEMDVLIGDGADVNHLETKSLMLTNDSGNAQKRPRGRPRKVCNQSENSESIVSSSNSSFLIVPLCFCYNVNRKNTEASGSCNMELRSLMCHQCLRSDRNGVVICSSCKRKRYCHQCVAKWYPEKTREDIELACPFCRGNCNCRVCLKEDLAVVAECKEADTNVELERLLYLLNKTLPLLRHIQQEQSIELGIEAKIRGMRLTEDDIMRSILDDDDRVYCDNCSTSIVSFHRSCPNPDCSYDLCLTCCGEIRKGFQQGHIEEELSEKQLAEKANGQVTDFDSQISADKIAKTSCNFPDWRAEADGRIPCPPKAHGGCGTQILALRHIFDANYIEKLIKTAEDLTINYKPLDIVSQGCSLCNHVYSAEDGVKTFEVRQAAYRDNSQDNYLYCPNATLLGNNEIEHFQMHWMRGEPVIVTNVLEKTSGLSWDPMVMWRAFRGAEKILKEEAHKVKAVDCFDWCEVEINIFQFFKGYLEGRRYRNGWPEMLKLKDWPASNSFEECLPRHGAEFMAMLPFADYTHPKSGVLNLATKLPSVLKPDLGPKTYIAYGSLEELGRGDSVTKLHCDISDAVSYFVYKLANCFQFMLFCFSQLL</sequence>
<name>A0ACC1BU40_9ROSI</name>
<dbReference type="EMBL" id="CM047899">
    <property type="protein sequence ID" value="KAJ0102494.1"/>
    <property type="molecule type" value="Genomic_DNA"/>
</dbReference>
<gene>
    <name evidence="1" type="ORF">Patl1_05159</name>
</gene>
<dbReference type="Proteomes" id="UP001164250">
    <property type="component" value="Chromosome 3"/>
</dbReference>
<accession>A0ACC1BU40</accession>
<organism evidence="1 2">
    <name type="scientific">Pistacia atlantica</name>
    <dbReference type="NCBI Taxonomy" id="434234"/>
    <lineage>
        <taxon>Eukaryota</taxon>
        <taxon>Viridiplantae</taxon>
        <taxon>Streptophyta</taxon>
        <taxon>Embryophyta</taxon>
        <taxon>Tracheophyta</taxon>
        <taxon>Spermatophyta</taxon>
        <taxon>Magnoliopsida</taxon>
        <taxon>eudicotyledons</taxon>
        <taxon>Gunneridae</taxon>
        <taxon>Pentapetalae</taxon>
        <taxon>rosids</taxon>
        <taxon>malvids</taxon>
        <taxon>Sapindales</taxon>
        <taxon>Anacardiaceae</taxon>
        <taxon>Pistacia</taxon>
    </lineage>
</organism>
<protein>
    <submittedName>
        <fullName evidence="1">Uncharacterized protein</fullName>
    </submittedName>
</protein>
<comment type="caution">
    <text evidence="1">The sequence shown here is derived from an EMBL/GenBank/DDBJ whole genome shotgun (WGS) entry which is preliminary data.</text>
</comment>
<reference evidence="2" key="1">
    <citation type="journal article" date="2023" name="G3 (Bethesda)">
        <title>Genome assembly and association tests identify interacting loci associated with vigor, precocity, and sex in interspecific pistachio rootstocks.</title>
        <authorList>
            <person name="Palmer W."/>
            <person name="Jacygrad E."/>
            <person name="Sagayaradj S."/>
            <person name="Cavanaugh K."/>
            <person name="Han R."/>
            <person name="Bertier L."/>
            <person name="Beede B."/>
            <person name="Kafkas S."/>
            <person name="Golino D."/>
            <person name="Preece J."/>
            <person name="Michelmore R."/>
        </authorList>
    </citation>
    <scope>NUCLEOTIDE SEQUENCE [LARGE SCALE GENOMIC DNA]</scope>
</reference>
<evidence type="ECO:0000313" key="2">
    <source>
        <dbReference type="Proteomes" id="UP001164250"/>
    </source>
</evidence>
<proteinExistence type="predicted"/>
<keyword evidence="2" id="KW-1185">Reference proteome</keyword>
<evidence type="ECO:0000313" key="1">
    <source>
        <dbReference type="EMBL" id="KAJ0102494.1"/>
    </source>
</evidence>